<evidence type="ECO:0000313" key="3">
    <source>
        <dbReference type="Proteomes" id="UP000236319"/>
    </source>
</evidence>
<keyword evidence="1" id="KW-0732">Signal</keyword>
<name>A0A2H6KED2_9APIC</name>
<dbReference type="RefSeq" id="XP_028867601.1">
    <property type="nucleotide sequence ID" value="XM_029011768.1"/>
</dbReference>
<comment type="caution">
    <text evidence="2">The sequence shown here is derived from an EMBL/GenBank/DDBJ whole genome shotgun (WGS) entry which is preliminary data.</text>
</comment>
<feature type="signal peptide" evidence="1">
    <location>
        <begin position="1"/>
        <end position="15"/>
    </location>
</feature>
<dbReference type="VEuPathDB" id="PiroplasmaDB:BOVATA_028510"/>
<keyword evidence="3" id="KW-1185">Reference proteome</keyword>
<dbReference type="GeneID" id="39875128"/>
<evidence type="ECO:0000313" key="2">
    <source>
        <dbReference type="EMBL" id="GBE61358.1"/>
    </source>
</evidence>
<proteinExistence type="predicted"/>
<dbReference type="OrthoDB" id="366342at2759"/>
<sequence>MNLVVAFAVLAYVQMQRIIAVATTTDQNQVNNETTTNRIIIVDEPDYYDIFPTASRRFKVLMGLLDGDGFRYELLEFVTKNMKDIIQSRFDAWVAELKAAEKQEDAGLNGTKVITGRIPPPAVLKNHLGRKDELLSLIDNKIDEFHTALEEAGRTIHIIFENIFKDYTRNLPKKQANMASRVQRKTGDLSRRDPEPVVPVKLPAPDYVVQEIRNENDYIKLRFVMPPFSEDLLSLYKSIQGLNRDMMQDNSALNEVIATWVKEHVGDMEIKQQINCFKVKEGLEALYGTDKMLYIVTSFREHNLVDENVTESAEKCKKISSACLCTIGPLLAAVIAFTMW</sequence>
<protein>
    <submittedName>
        <fullName evidence="2">Family transcriptional regulator, putative</fullName>
    </submittedName>
</protein>
<dbReference type="Proteomes" id="UP000236319">
    <property type="component" value="Unassembled WGS sequence"/>
</dbReference>
<dbReference type="AlphaFoldDB" id="A0A2H6KED2"/>
<accession>A0A2H6KED2</accession>
<organism evidence="2 3">
    <name type="scientific">Babesia ovata</name>
    <dbReference type="NCBI Taxonomy" id="189622"/>
    <lineage>
        <taxon>Eukaryota</taxon>
        <taxon>Sar</taxon>
        <taxon>Alveolata</taxon>
        <taxon>Apicomplexa</taxon>
        <taxon>Aconoidasida</taxon>
        <taxon>Piroplasmida</taxon>
        <taxon>Babesiidae</taxon>
        <taxon>Babesia</taxon>
    </lineage>
</organism>
<reference evidence="2 3" key="1">
    <citation type="journal article" date="2017" name="BMC Genomics">
        <title>Whole-genome assembly of Babesia ovata and comparative genomics between closely related pathogens.</title>
        <authorList>
            <person name="Yamagishi J."/>
            <person name="Asada M."/>
            <person name="Hakimi H."/>
            <person name="Tanaka T.Q."/>
            <person name="Sugimoto C."/>
            <person name="Kawazu S."/>
        </authorList>
    </citation>
    <scope>NUCLEOTIDE SEQUENCE [LARGE SCALE GENOMIC DNA]</scope>
    <source>
        <strain evidence="2 3">Miyake</strain>
    </source>
</reference>
<feature type="chain" id="PRO_5014153959" evidence="1">
    <location>
        <begin position="16"/>
        <end position="340"/>
    </location>
</feature>
<gene>
    <name evidence="2" type="ORF">BOVATA_028510</name>
</gene>
<evidence type="ECO:0000256" key="1">
    <source>
        <dbReference type="SAM" id="SignalP"/>
    </source>
</evidence>
<dbReference type="EMBL" id="BDSA01000003">
    <property type="protein sequence ID" value="GBE61358.1"/>
    <property type="molecule type" value="Genomic_DNA"/>
</dbReference>